<comment type="subcellular location">
    <subcellularLocation>
        <location evidence="8">Cytoplasm</location>
    </subcellularLocation>
</comment>
<feature type="domain" description="4'-phosphopantetheinyl transferase" evidence="9">
    <location>
        <begin position="4"/>
        <end position="100"/>
    </location>
</feature>
<organism evidence="10 11">
    <name type="scientific">Denitromonas halophila</name>
    <dbReference type="NCBI Taxonomy" id="1629404"/>
    <lineage>
        <taxon>Bacteria</taxon>
        <taxon>Pseudomonadati</taxon>
        <taxon>Pseudomonadota</taxon>
        <taxon>Betaproteobacteria</taxon>
        <taxon>Rhodocyclales</taxon>
        <taxon>Zoogloeaceae</taxon>
        <taxon>Denitromonas</taxon>
    </lineage>
</organism>
<comment type="caution">
    <text evidence="10">The sequence shown here is derived from an EMBL/GenBank/DDBJ whole genome shotgun (WGS) entry which is preliminary data.</text>
</comment>
<dbReference type="Proteomes" id="UP000318349">
    <property type="component" value="Unassembled WGS sequence"/>
</dbReference>
<dbReference type="GO" id="GO:0006633">
    <property type="term" value="P:fatty acid biosynthetic process"/>
    <property type="evidence" value="ECO:0007669"/>
    <property type="project" value="UniProtKB-UniRule"/>
</dbReference>
<keyword evidence="3 8" id="KW-0479">Metal-binding</keyword>
<dbReference type="HAMAP" id="MF_00101">
    <property type="entry name" value="AcpS"/>
    <property type="match status" value="1"/>
</dbReference>
<keyword evidence="2 8" id="KW-0808">Transferase</keyword>
<protein>
    <recommendedName>
        <fullName evidence="8">Holo-[acyl-carrier-protein] synthase</fullName>
        <shortName evidence="8">Holo-ACP synthase</shortName>
        <ecNumber evidence="8">2.7.8.7</ecNumber>
    </recommendedName>
    <alternativeName>
        <fullName evidence="8">4'-phosphopantetheinyl transferase AcpS</fullName>
    </alternativeName>
</protein>
<comment type="cofactor">
    <cofactor evidence="8">
        <name>Mg(2+)</name>
        <dbReference type="ChEBI" id="CHEBI:18420"/>
    </cofactor>
</comment>
<dbReference type="Pfam" id="PF01648">
    <property type="entry name" value="ACPS"/>
    <property type="match status" value="1"/>
</dbReference>
<comment type="similarity">
    <text evidence="8">Belongs to the P-Pant transferase superfamily. AcpS family.</text>
</comment>
<name>A0A558CMI4_9RHOO</name>
<dbReference type="GO" id="GO:0008897">
    <property type="term" value="F:holo-[acyl-carrier-protein] synthase activity"/>
    <property type="evidence" value="ECO:0007669"/>
    <property type="project" value="UniProtKB-UniRule"/>
</dbReference>
<keyword evidence="4 8" id="KW-0276">Fatty acid metabolism</keyword>
<evidence type="ECO:0000259" key="9">
    <source>
        <dbReference type="Pfam" id="PF01648"/>
    </source>
</evidence>
<evidence type="ECO:0000256" key="1">
    <source>
        <dbReference type="ARBA" id="ARBA00022516"/>
    </source>
</evidence>
<keyword evidence="6 8" id="KW-0443">Lipid metabolism</keyword>
<dbReference type="AlphaFoldDB" id="A0A558CMI4"/>
<evidence type="ECO:0000256" key="4">
    <source>
        <dbReference type="ARBA" id="ARBA00022832"/>
    </source>
</evidence>
<evidence type="ECO:0000256" key="7">
    <source>
        <dbReference type="ARBA" id="ARBA00023160"/>
    </source>
</evidence>
<comment type="function">
    <text evidence="8">Transfers the 4'-phosphopantetheine moiety from coenzyme A to a Ser of acyl-carrier-protein.</text>
</comment>
<sequence length="127" mass="13909">MIHGIGTDMVSVARIRQALARHGDRFAYRILAPSERQAYHDAPQPERLLAKRFAAKEAFGKAYGTGVAVPATLHSVAISRDALGKPHYIFHGQMAEIVARDGLRTHVSLSDELDYVIAFAVIEKDAA</sequence>
<dbReference type="NCBIfam" id="TIGR00516">
    <property type="entry name" value="acpS"/>
    <property type="match status" value="1"/>
</dbReference>
<reference evidence="10 11" key="1">
    <citation type="submission" date="2019-07" db="EMBL/GenBank/DDBJ databases">
        <title>The pathways for chlorine oxyanion respiration interact through the shared metabolite chlorate.</title>
        <authorList>
            <person name="Barnum T.P."/>
            <person name="Cheng Y."/>
            <person name="Hill K.A."/>
            <person name="Lucas L.N."/>
            <person name="Carlson H.K."/>
            <person name="Coates J.D."/>
        </authorList>
    </citation>
    <scope>NUCLEOTIDE SEQUENCE [LARGE SCALE GENOMIC DNA]</scope>
    <source>
        <strain evidence="10 11">SFB-1</strain>
    </source>
</reference>
<feature type="binding site" evidence="8">
    <location>
        <position position="8"/>
    </location>
    <ligand>
        <name>Mg(2+)</name>
        <dbReference type="ChEBI" id="CHEBI:18420"/>
    </ligand>
</feature>
<accession>A0A558CMI4</accession>
<evidence type="ECO:0000256" key="8">
    <source>
        <dbReference type="HAMAP-Rule" id="MF_00101"/>
    </source>
</evidence>
<keyword evidence="8" id="KW-0963">Cytoplasm</keyword>
<dbReference type="NCBIfam" id="TIGR00556">
    <property type="entry name" value="pantethn_trn"/>
    <property type="match status" value="1"/>
</dbReference>
<feature type="binding site" evidence="8">
    <location>
        <position position="57"/>
    </location>
    <ligand>
        <name>Mg(2+)</name>
        <dbReference type="ChEBI" id="CHEBI:18420"/>
    </ligand>
</feature>
<evidence type="ECO:0000256" key="2">
    <source>
        <dbReference type="ARBA" id="ARBA00022679"/>
    </source>
</evidence>
<keyword evidence="7 8" id="KW-0275">Fatty acid biosynthesis</keyword>
<gene>
    <name evidence="8" type="primary">acpS</name>
    <name evidence="10" type="ORF">FHP89_01010</name>
</gene>
<evidence type="ECO:0000313" key="11">
    <source>
        <dbReference type="Proteomes" id="UP000318349"/>
    </source>
</evidence>
<dbReference type="Gene3D" id="3.90.470.20">
    <property type="entry name" value="4'-phosphopantetheinyl transferase domain"/>
    <property type="match status" value="1"/>
</dbReference>
<evidence type="ECO:0000256" key="3">
    <source>
        <dbReference type="ARBA" id="ARBA00022723"/>
    </source>
</evidence>
<dbReference type="EMBL" id="VMNI01000002">
    <property type="protein sequence ID" value="TVO79369.1"/>
    <property type="molecule type" value="Genomic_DNA"/>
</dbReference>
<dbReference type="InterPro" id="IPR008278">
    <property type="entry name" value="4-PPantetheinyl_Trfase_dom"/>
</dbReference>
<evidence type="ECO:0000256" key="6">
    <source>
        <dbReference type="ARBA" id="ARBA00023098"/>
    </source>
</evidence>
<dbReference type="EC" id="2.7.8.7" evidence="8"/>
<proteinExistence type="inferred from homology"/>
<evidence type="ECO:0000313" key="10">
    <source>
        <dbReference type="EMBL" id="TVO79369.1"/>
    </source>
</evidence>
<dbReference type="InterPro" id="IPR004568">
    <property type="entry name" value="Ppantetheine-prot_Trfase_dom"/>
</dbReference>
<dbReference type="GO" id="GO:0000287">
    <property type="term" value="F:magnesium ion binding"/>
    <property type="evidence" value="ECO:0007669"/>
    <property type="project" value="UniProtKB-UniRule"/>
</dbReference>
<dbReference type="InterPro" id="IPR002582">
    <property type="entry name" value="ACPS"/>
</dbReference>
<keyword evidence="1 8" id="KW-0444">Lipid biosynthesis</keyword>
<dbReference type="SUPFAM" id="SSF56214">
    <property type="entry name" value="4'-phosphopantetheinyl transferase"/>
    <property type="match status" value="1"/>
</dbReference>
<dbReference type="GO" id="GO:0005737">
    <property type="term" value="C:cytoplasm"/>
    <property type="evidence" value="ECO:0007669"/>
    <property type="project" value="UniProtKB-SubCell"/>
</dbReference>
<comment type="catalytic activity">
    <reaction evidence="8">
        <text>apo-[ACP] + CoA = holo-[ACP] + adenosine 3',5'-bisphosphate + H(+)</text>
        <dbReference type="Rhea" id="RHEA:12068"/>
        <dbReference type="Rhea" id="RHEA-COMP:9685"/>
        <dbReference type="Rhea" id="RHEA-COMP:9690"/>
        <dbReference type="ChEBI" id="CHEBI:15378"/>
        <dbReference type="ChEBI" id="CHEBI:29999"/>
        <dbReference type="ChEBI" id="CHEBI:57287"/>
        <dbReference type="ChEBI" id="CHEBI:58343"/>
        <dbReference type="ChEBI" id="CHEBI:64479"/>
        <dbReference type="EC" id="2.7.8.7"/>
    </reaction>
</comment>
<keyword evidence="5 8" id="KW-0460">Magnesium</keyword>
<evidence type="ECO:0000256" key="5">
    <source>
        <dbReference type="ARBA" id="ARBA00022842"/>
    </source>
</evidence>
<dbReference type="InterPro" id="IPR037143">
    <property type="entry name" value="4-PPantetheinyl_Trfase_dom_sf"/>
</dbReference>